<sequence>MTLHSDVAELLAGAGILDVDVDDAVADEHVRSSAYRRVVLVTASSRSRDRDRAIVAMILRDPNEMTSKTAVVTLVDRIAMKVTGPAEFRQWSAELLPEIDQLKTEGYREFIRRRIHDWLFYLSIEDGHVPTPAELAKVTDWMQRVLAEESTPPAVLALLAESGSRRKIRNIAKNRAGSRKLRTQ</sequence>
<accession>A0A0N0XS93</accession>
<dbReference type="PATRIC" id="fig|66876.3.peg.6802"/>
<proteinExistence type="predicted"/>
<organism evidence="1 2">
    <name type="scientific">Streptomyces chattanoogensis</name>
    <dbReference type="NCBI Taxonomy" id="66876"/>
    <lineage>
        <taxon>Bacteria</taxon>
        <taxon>Bacillati</taxon>
        <taxon>Actinomycetota</taxon>
        <taxon>Actinomycetes</taxon>
        <taxon>Kitasatosporales</taxon>
        <taxon>Streptomycetaceae</taxon>
        <taxon>Streptomyces</taxon>
    </lineage>
</organism>
<reference evidence="2" key="1">
    <citation type="submission" date="2015-07" db="EMBL/GenBank/DDBJ databases">
        <authorList>
            <person name="Ju K.-S."/>
            <person name="Doroghazi J.R."/>
            <person name="Metcalf W.W."/>
        </authorList>
    </citation>
    <scope>NUCLEOTIDE SEQUENCE [LARGE SCALE GENOMIC DNA]</scope>
    <source>
        <strain evidence="2">NRRL ISP-5002</strain>
    </source>
</reference>
<comment type="caution">
    <text evidence="1">The sequence shown here is derived from an EMBL/GenBank/DDBJ whole genome shotgun (WGS) entry which is preliminary data.</text>
</comment>
<protein>
    <submittedName>
        <fullName evidence="1">Uncharacterized protein</fullName>
    </submittedName>
</protein>
<dbReference type="Proteomes" id="UP000037982">
    <property type="component" value="Unassembled WGS sequence"/>
</dbReference>
<keyword evidence="2" id="KW-1185">Reference proteome</keyword>
<evidence type="ECO:0000313" key="1">
    <source>
        <dbReference type="EMBL" id="KPC60158.1"/>
    </source>
</evidence>
<dbReference type="AlphaFoldDB" id="A0A0N0XS93"/>
<gene>
    <name evidence="1" type="ORF">ADL29_30870</name>
</gene>
<evidence type="ECO:0000313" key="2">
    <source>
        <dbReference type="Proteomes" id="UP000037982"/>
    </source>
</evidence>
<dbReference type="EMBL" id="LGKG01000164">
    <property type="protein sequence ID" value="KPC60158.1"/>
    <property type="molecule type" value="Genomic_DNA"/>
</dbReference>
<name>A0A0N0XS93_9ACTN</name>